<accession>A0A212JDY3</accession>
<protein>
    <submittedName>
        <fullName evidence="1">Uncharacterized protein</fullName>
    </submittedName>
</protein>
<organism evidence="1">
    <name type="scientific">uncultured Dysgonomonas sp</name>
    <dbReference type="NCBI Taxonomy" id="206096"/>
    <lineage>
        <taxon>Bacteria</taxon>
        <taxon>Pseudomonadati</taxon>
        <taxon>Bacteroidota</taxon>
        <taxon>Bacteroidia</taxon>
        <taxon>Bacteroidales</taxon>
        <taxon>Dysgonomonadaceae</taxon>
        <taxon>Dysgonomonas</taxon>
        <taxon>environmental samples</taxon>
    </lineage>
</organism>
<dbReference type="AlphaFoldDB" id="A0A212JDY3"/>
<name>A0A212JDY3_9BACT</name>
<sequence length="63" mass="7088">MSSFVHKLSANSYQLIAKNCYLCYLLEKAVGAEYLPPEIEKGLRAENIPPLQKNAKPVTFVTF</sequence>
<proteinExistence type="predicted"/>
<gene>
    <name evidence="1" type="ORF">KL86DYS1_11961</name>
</gene>
<evidence type="ECO:0000313" key="1">
    <source>
        <dbReference type="EMBL" id="SBV97632.1"/>
    </source>
</evidence>
<reference evidence="1" key="1">
    <citation type="submission" date="2016-04" db="EMBL/GenBank/DDBJ databases">
        <authorList>
            <person name="Evans L.H."/>
            <person name="Alamgir A."/>
            <person name="Owens N."/>
            <person name="Weber N.D."/>
            <person name="Virtaneva K."/>
            <person name="Barbian K."/>
            <person name="Babar A."/>
            <person name="Rosenke K."/>
        </authorList>
    </citation>
    <scope>NUCLEOTIDE SEQUENCE</scope>
    <source>
        <strain evidence="1">86-1</strain>
    </source>
</reference>
<dbReference type="EMBL" id="FLUM01000001">
    <property type="protein sequence ID" value="SBV97632.1"/>
    <property type="molecule type" value="Genomic_DNA"/>
</dbReference>